<evidence type="ECO:0000256" key="1">
    <source>
        <dbReference type="SAM" id="Phobius"/>
    </source>
</evidence>
<keyword evidence="1" id="KW-0472">Membrane</keyword>
<name>A0A1W1UZ27_DESTI</name>
<dbReference type="GO" id="GO:0005886">
    <property type="term" value="C:plasma membrane"/>
    <property type="evidence" value="ECO:0007669"/>
    <property type="project" value="TreeGrafter"/>
</dbReference>
<evidence type="ECO:0000313" key="3">
    <source>
        <dbReference type="Proteomes" id="UP000192731"/>
    </source>
</evidence>
<dbReference type="InterPro" id="IPR005642">
    <property type="entry name" value="LysO"/>
</dbReference>
<dbReference type="GO" id="GO:0015661">
    <property type="term" value="F:L-lysine efflux transmembrane transporter activity"/>
    <property type="evidence" value="ECO:0007669"/>
    <property type="project" value="InterPro"/>
</dbReference>
<dbReference type="Proteomes" id="UP000192731">
    <property type="component" value="Unassembled WGS sequence"/>
</dbReference>
<feature type="transmembrane region" description="Helical" evidence="1">
    <location>
        <begin position="60"/>
        <end position="85"/>
    </location>
</feature>
<organism evidence="2 3">
    <name type="scientific">Desulfonispora thiosulfatigenes DSM 11270</name>
    <dbReference type="NCBI Taxonomy" id="656914"/>
    <lineage>
        <taxon>Bacteria</taxon>
        <taxon>Bacillati</taxon>
        <taxon>Bacillota</taxon>
        <taxon>Clostridia</taxon>
        <taxon>Eubacteriales</taxon>
        <taxon>Peptococcaceae</taxon>
        <taxon>Desulfonispora</taxon>
    </lineage>
</organism>
<dbReference type="EMBL" id="FWWT01000013">
    <property type="protein sequence ID" value="SMB86363.1"/>
    <property type="molecule type" value="Genomic_DNA"/>
</dbReference>
<dbReference type="PANTHER" id="PTHR35804">
    <property type="entry name" value="LYSINE EXPORTER LYSO"/>
    <property type="match status" value="1"/>
</dbReference>
<reference evidence="2 3" key="1">
    <citation type="submission" date="2017-04" db="EMBL/GenBank/DDBJ databases">
        <authorList>
            <person name="Afonso C.L."/>
            <person name="Miller P.J."/>
            <person name="Scott M.A."/>
            <person name="Spackman E."/>
            <person name="Goraichik I."/>
            <person name="Dimitrov K.M."/>
            <person name="Suarez D.L."/>
            <person name="Swayne D.E."/>
        </authorList>
    </citation>
    <scope>NUCLEOTIDE SEQUENCE [LARGE SCALE GENOMIC DNA]</scope>
    <source>
        <strain evidence="2 3">DSM 11270</strain>
    </source>
</reference>
<dbReference type="OrthoDB" id="371078at2"/>
<dbReference type="Pfam" id="PF03956">
    <property type="entry name" value="Lys_export"/>
    <property type="match status" value="1"/>
</dbReference>
<dbReference type="AlphaFoldDB" id="A0A1W1UZ27"/>
<proteinExistence type="predicted"/>
<dbReference type="STRING" id="656914.SAMN00017405_1151"/>
<protein>
    <recommendedName>
        <fullName evidence="4">Lysine exporter LysO family protein</fullName>
    </recommendedName>
</protein>
<keyword evidence="3" id="KW-1185">Reference proteome</keyword>
<dbReference type="PANTHER" id="PTHR35804:SF1">
    <property type="entry name" value="LYSINE EXPORTER LYSO"/>
    <property type="match status" value="1"/>
</dbReference>
<feature type="transmembrane region" description="Helical" evidence="1">
    <location>
        <begin position="91"/>
        <end position="110"/>
    </location>
</feature>
<feature type="transmembrane region" description="Helical" evidence="1">
    <location>
        <begin position="30"/>
        <end position="48"/>
    </location>
</feature>
<keyword evidence="1" id="KW-1133">Transmembrane helix</keyword>
<accession>A0A1W1UZ27</accession>
<sequence>MTWVIISSVFVGIIIGKIGFLSQLVGSVDMFTTIVLNILLFVVGIDLGRNRTIWKKLKELGWKILLIPLGTVIGSLGGAFIIGFFLKMDAIHAMAVGAGFGWYSLSGVMLQKMVSIEIGTIAFLSNIFREVLALALVPIVARKFGKIPAVAPGGATTMDTTLPIIVKSTSPDMAIIAFIHGLVLTFLVPFLVPIIVNL</sequence>
<gene>
    <name evidence="2" type="ORF">SAMN00017405_1151</name>
</gene>
<keyword evidence="1" id="KW-0812">Transmembrane</keyword>
<dbReference type="RefSeq" id="WP_084052545.1">
    <property type="nucleotide sequence ID" value="NZ_FWWT01000013.1"/>
</dbReference>
<feature type="transmembrane region" description="Helical" evidence="1">
    <location>
        <begin position="5"/>
        <end position="24"/>
    </location>
</feature>
<evidence type="ECO:0008006" key="4">
    <source>
        <dbReference type="Google" id="ProtNLM"/>
    </source>
</evidence>
<feature type="transmembrane region" description="Helical" evidence="1">
    <location>
        <begin position="173"/>
        <end position="196"/>
    </location>
</feature>
<evidence type="ECO:0000313" key="2">
    <source>
        <dbReference type="EMBL" id="SMB86363.1"/>
    </source>
</evidence>